<name>V9D6I3_9EURO</name>
<keyword evidence="2" id="KW-1133">Transmembrane helix</keyword>
<accession>V9D6I3</accession>
<organism evidence="3 4">
    <name type="scientific">Cladophialophora carrionii CBS 160.54</name>
    <dbReference type="NCBI Taxonomy" id="1279043"/>
    <lineage>
        <taxon>Eukaryota</taxon>
        <taxon>Fungi</taxon>
        <taxon>Dikarya</taxon>
        <taxon>Ascomycota</taxon>
        <taxon>Pezizomycotina</taxon>
        <taxon>Eurotiomycetes</taxon>
        <taxon>Chaetothyriomycetidae</taxon>
        <taxon>Chaetothyriales</taxon>
        <taxon>Herpotrichiellaceae</taxon>
        <taxon>Cladophialophora</taxon>
    </lineage>
</organism>
<protein>
    <submittedName>
        <fullName evidence="3">Uncharacterized protein</fullName>
    </submittedName>
</protein>
<dbReference type="GeneID" id="19986437"/>
<proteinExistence type="predicted"/>
<sequence length="326" mass="35937">MSSNGLRGITLRFQVHQPSGVCKTSTTVSLLLLSLWVPPAVCSLICGSSIFRRRFSRTKNQSEERAGHVDRFYLFVSLFGSFFFQAVVVTVAQGQLLADDNPDNSISDLYWVWLIRPMPATFVLFMAYICPALYLESALEMQCVEGVLGMFTIGIYDDIRKGVRGADILQPGVKHIRDGAKMGFAFWILSFLVAFAVLVLLKIGMMRGKPLDGTPIRLWTGWSIIFNMIRTIAGFLIWAGVAQVDQQVFCPSLSATGGIAAIPFASALVDHGWRAYFCVVDGTTMGPLSSVWRASLLPSYRKAPTDEEASGNETTPDTRTRGSPLR</sequence>
<evidence type="ECO:0000313" key="4">
    <source>
        <dbReference type="Proteomes" id="UP000030678"/>
    </source>
</evidence>
<keyword evidence="2" id="KW-0472">Membrane</keyword>
<feature type="transmembrane region" description="Helical" evidence="2">
    <location>
        <begin position="110"/>
        <end position="135"/>
    </location>
</feature>
<evidence type="ECO:0000313" key="3">
    <source>
        <dbReference type="EMBL" id="ETI21597.1"/>
    </source>
</evidence>
<dbReference type="OrthoDB" id="4153699at2759"/>
<dbReference type="EMBL" id="KB822707">
    <property type="protein sequence ID" value="ETI21597.1"/>
    <property type="molecule type" value="Genomic_DNA"/>
</dbReference>
<feature type="transmembrane region" description="Helical" evidence="2">
    <location>
        <begin position="28"/>
        <end position="51"/>
    </location>
</feature>
<keyword evidence="2" id="KW-0812">Transmembrane</keyword>
<feature type="region of interest" description="Disordered" evidence="1">
    <location>
        <begin position="303"/>
        <end position="326"/>
    </location>
</feature>
<dbReference type="VEuPathDB" id="FungiDB:G647_07944"/>
<gene>
    <name evidence="3" type="ORF">G647_07944</name>
</gene>
<dbReference type="HOGENOM" id="CLU_933854_0_0_1"/>
<feature type="transmembrane region" description="Helical" evidence="2">
    <location>
        <begin position="72"/>
        <end position="98"/>
    </location>
</feature>
<dbReference type="Proteomes" id="UP000030678">
    <property type="component" value="Unassembled WGS sequence"/>
</dbReference>
<feature type="transmembrane region" description="Helical" evidence="2">
    <location>
        <begin position="221"/>
        <end position="241"/>
    </location>
</feature>
<feature type="transmembrane region" description="Helical" evidence="2">
    <location>
        <begin position="184"/>
        <end position="201"/>
    </location>
</feature>
<dbReference type="RefSeq" id="XP_008730478.1">
    <property type="nucleotide sequence ID" value="XM_008732256.1"/>
</dbReference>
<evidence type="ECO:0000256" key="2">
    <source>
        <dbReference type="SAM" id="Phobius"/>
    </source>
</evidence>
<reference evidence="3 4" key="1">
    <citation type="submission" date="2013-03" db="EMBL/GenBank/DDBJ databases">
        <title>The Genome Sequence of Cladophialophora carrionii CBS 160.54.</title>
        <authorList>
            <consortium name="The Broad Institute Genomics Platform"/>
            <person name="Cuomo C."/>
            <person name="de Hoog S."/>
            <person name="Gorbushina A."/>
            <person name="Walker B."/>
            <person name="Young S.K."/>
            <person name="Zeng Q."/>
            <person name="Gargeya S."/>
            <person name="Fitzgerald M."/>
            <person name="Haas B."/>
            <person name="Abouelleil A."/>
            <person name="Allen A.W."/>
            <person name="Alvarado L."/>
            <person name="Arachchi H.M."/>
            <person name="Berlin A.M."/>
            <person name="Chapman S.B."/>
            <person name="Gainer-Dewar J."/>
            <person name="Goldberg J."/>
            <person name="Griggs A."/>
            <person name="Gujja S."/>
            <person name="Hansen M."/>
            <person name="Howarth C."/>
            <person name="Imamovic A."/>
            <person name="Ireland A."/>
            <person name="Larimer J."/>
            <person name="McCowan C."/>
            <person name="Murphy C."/>
            <person name="Pearson M."/>
            <person name="Poon T.W."/>
            <person name="Priest M."/>
            <person name="Roberts A."/>
            <person name="Saif S."/>
            <person name="Shea T."/>
            <person name="Sisk P."/>
            <person name="Sykes S."/>
            <person name="Wortman J."/>
            <person name="Nusbaum C."/>
            <person name="Birren B."/>
        </authorList>
    </citation>
    <scope>NUCLEOTIDE SEQUENCE [LARGE SCALE GENOMIC DNA]</scope>
    <source>
        <strain evidence="3 4">CBS 160.54</strain>
    </source>
</reference>
<dbReference type="AlphaFoldDB" id="V9D6I3"/>
<evidence type="ECO:0000256" key="1">
    <source>
        <dbReference type="SAM" id="MobiDB-lite"/>
    </source>
</evidence>